<dbReference type="SUPFAM" id="SSF52172">
    <property type="entry name" value="CheY-like"/>
    <property type="match status" value="1"/>
</dbReference>
<dbReference type="InterPro" id="IPR001789">
    <property type="entry name" value="Sig_transdc_resp-reg_receiver"/>
</dbReference>
<dbReference type="PANTHER" id="PTHR44591:SF25">
    <property type="entry name" value="CHEMOTAXIS TWO-COMPONENT RESPONSE REGULATOR"/>
    <property type="match status" value="1"/>
</dbReference>
<keyword evidence="1 2" id="KW-0597">Phosphoprotein</keyword>
<protein>
    <submittedName>
        <fullName evidence="4">Two-component response regulator</fullName>
    </submittedName>
</protein>
<reference evidence="4 5" key="1">
    <citation type="journal article" date="2007" name="Appl. Environ. Microbiol.">
        <title>Rhizobial factors required for stem nodule maturation and maintenance in Sesbania rostrata-Azorhizobium caulinodans ORS571 symbiosis.</title>
        <authorList>
            <person name="Suzuki S."/>
            <person name="Aono T."/>
            <person name="Lee KB."/>
            <person name="Suzuki T."/>
            <person name="Liu CT."/>
            <person name="Miwa H."/>
            <person name="Wakao S."/>
            <person name="Iki T."/>
            <person name="Oyaizu H."/>
        </authorList>
    </citation>
    <scope>NUCLEOTIDE SEQUENCE [LARGE SCALE GENOMIC DNA]</scope>
    <source>
        <strain evidence="5">ATCC 43989 / DSM 5975 / JCM 20966 / LMG 6465 / NBRC 14845 / NCIMB 13405 / ORS 571</strain>
    </source>
</reference>
<dbReference type="Proteomes" id="UP000000270">
    <property type="component" value="Chromosome"/>
</dbReference>
<dbReference type="STRING" id="438753.AZC_1362"/>
<reference evidence="4 5" key="6">
    <citation type="journal article" date="2011" name="Appl. Environ. Microbiol.">
        <title>Involvement of the azorhizobial chromosome partition gene (parA) in the onset of bacteroid differentiation during Sesbania rostrata stem nodule development.</title>
        <authorList>
            <person name="Liu CT."/>
            <person name="Lee KB."/>
            <person name="Wang YS."/>
            <person name="Peng MH."/>
            <person name="Lee KT."/>
            <person name="Suzuki S."/>
            <person name="Suzuki T."/>
            <person name="Oyaizu H."/>
        </authorList>
    </citation>
    <scope>NUCLEOTIDE SEQUENCE [LARGE SCALE GENOMIC DNA]</scope>
    <source>
        <strain evidence="5">ATCC 43989 / DSM 5975 / JCM 20966 / LMG 6465 / NBRC 14845 / NCIMB 13405 / ORS 571</strain>
    </source>
</reference>
<reference evidence="5" key="2">
    <citation type="submission" date="2007-04" db="EMBL/GenBank/DDBJ databases">
        <title>Complete genome sequence of the nitrogen-fixing bacterium Azorhizobium caulinodans ORS571.</title>
        <authorList>
            <person name="Lee K.B."/>
            <person name="Backer P.D."/>
            <person name="Aono T."/>
            <person name="Liu C.T."/>
            <person name="Suzuki S."/>
            <person name="Suzuki T."/>
            <person name="Kaneko T."/>
            <person name="Yamada M."/>
            <person name="Tabata S."/>
            <person name="Kupfer D.M."/>
            <person name="Najar F.Z."/>
            <person name="Wiley G.B."/>
            <person name="Roe B."/>
            <person name="Binnewies T."/>
            <person name="Ussery D."/>
            <person name="Vereecke D."/>
            <person name="Gevers D."/>
            <person name="Holsters M."/>
            <person name="Oyaizu H."/>
        </authorList>
    </citation>
    <scope>NUCLEOTIDE SEQUENCE [LARGE SCALE GENOMIC DNA]</scope>
    <source>
        <strain evidence="5">ATCC 43989 / DSM 5975 / JCM 20966 / LMG 6465 / NBRC 14845 / NCIMB 13405 / ORS 571</strain>
    </source>
</reference>
<reference evidence="4 5" key="3">
    <citation type="journal article" date="2008" name="BMC Genomics">
        <title>The genome of the versatile nitrogen fixer Azorhizobium caulinodans ORS571.</title>
        <authorList>
            <person name="Lee KB."/>
            <person name="Backer P.D."/>
            <person name="Aono T."/>
            <person name="Liu CT."/>
            <person name="Suzuki S."/>
            <person name="Suzuki T."/>
            <person name="Kaneko T."/>
            <person name="Yamada M."/>
            <person name="Tabata S."/>
            <person name="Kupfer D.M."/>
            <person name="Najar F.Z."/>
            <person name="Wiley G.B."/>
            <person name="Roe B."/>
            <person name="Binnewies T.T."/>
            <person name="Ussery D.W."/>
            <person name="D'Haeze W."/>
            <person name="Herder J.D."/>
            <person name="Gevers D."/>
            <person name="Vereecke D."/>
            <person name="Holsters M."/>
            <person name="Oyaizu H."/>
        </authorList>
    </citation>
    <scope>NUCLEOTIDE SEQUENCE [LARGE SCALE GENOMIC DNA]</scope>
    <source>
        <strain evidence="5">ATCC 43989 / DSM 5975 / JCM 20966 / LMG 6465 / NBRC 14845 / NCIMB 13405 / ORS 571</strain>
    </source>
</reference>
<dbReference type="InterPro" id="IPR011006">
    <property type="entry name" value="CheY-like_superfamily"/>
</dbReference>
<evidence type="ECO:0000313" key="4">
    <source>
        <dbReference type="EMBL" id="BAF87360.1"/>
    </source>
</evidence>
<dbReference type="Pfam" id="PF00072">
    <property type="entry name" value="Response_reg"/>
    <property type="match status" value="1"/>
</dbReference>
<reference evidence="4 5" key="4">
    <citation type="journal article" date="2009" name="Appl. Environ. Microbiol.">
        <title>Comparative genome-wide transcriptional profiling of Azorhizobium caulinodans ORS571 grown under free-living and symbiotic conditions.</title>
        <authorList>
            <person name="Tsukada S."/>
            <person name="Aono T."/>
            <person name="Akiba N."/>
            <person name="Lee KB."/>
            <person name="Liu CT."/>
            <person name="Toyazaki H."/>
            <person name="Oyaizu H."/>
        </authorList>
    </citation>
    <scope>NUCLEOTIDE SEQUENCE [LARGE SCALE GENOMIC DNA]</scope>
    <source>
        <strain evidence="5">ATCC 43989 / DSM 5975 / JCM 20966 / LMG 6465 / NBRC 14845 / NCIMB 13405 / ORS 571</strain>
    </source>
</reference>
<gene>
    <name evidence="4" type="ordered locus">AZC_1362</name>
</gene>
<dbReference type="PANTHER" id="PTHR44591">
    <property type="entry name" value="STRESS RESPONSE REGULATOR PROTEIN 1"/>
    <property type="match status" value="1"/>
</dbReference>
<accession>A8I1D5</accession>
<evidence type="ECO:0000256" key="1">
    <source>
        <dbReference type="ARBA" id="ARBA00022553"/>
    </source>
</evidence>
<feature type="modified residue" description="4-aspartylphosphate" evidence="2">
    <location>
        <position position="79"/>
    </location>
</feature>
<reference evidence="4 5" key="5">
    <citation type="journal article" date="2010" name="Appl. Environ. Microbiol.">
        <title>phrR-like gene praR of Azorhizobium caulinodans ORS571 is essential for symbiosis with Sesbania rostrata and is involved in expression of reb genes.</title>
        <authorList>
            <person name="Akiba N."/>
            <person name="Aono T."/>
            <person name="Toyazaki H."/>
            <person name="Sato S."/>
            <person name="Oyaizu H."/>
        </authorList>
    </citation>
    <scope>NUCLEOTIDE SEQUENCE [LARGE SCALE GENOMIC DNA]</scope>
    <source>
        <strain evidence="5">ATCC 43989 / DSM 5975 / JCM 20966 / LMG 6465 / NBRC 14845 / NCIMB 13405 / ORS 571</strain>
    </source>
</reference>
<dbReference type="EMBL" id="AP009384">
    <property type="protein sequence ID" value="BAF87360.1"/>
    <property type="molecule type" value="Genomic_DNA"/>
</dbReference>
<dbReference type="PROSITE" id="PS50110">
    <property type="entry name" value="RESPONSE_REGULATORY"/>
    <property type="match status" value="1"/>
</dbReference>
<evidence type="ECO:0000313" key="5">
    <source>
        <dbReference type="Proteomes" id="UP000000270"/>
    </source>
</evidence>
<dbReference type="SMART" id="SM00448">
    <property type="entry name" value="REC"/>
    <property type="match status" value="1"/>
</dbReference>
<sequence>MWTGPPMLGTGRRWRRQCHRGVFRVSHVPMISIIDDDESVRLATESLVRSLGLGASAFASAEAFLSSPERQSTACVITDVQMPGMSGIDLQARLRSDGDGVPLIFITAFPEERIRSQAHAGGAIGFLAKPFEGDEMIRCIDDALRTTGQARP</sequence>
<dbReference type="KEGG" id="azc:AZC_1362"/>
<dbReference type="Gene3D" id="3.40.50.2300">
    <property type="match status" value="1"/>
</dbReference>
<dbReference type="eggNOG" id="COG4566">
    <property type="taxonomic scope" value="Bacteria"/>
</dbReference>
<evidence type="ECO:0000256" key="2">
    <source>
        <dbReference type="PROSITE-ProRule" id="PRU00169"/>
    </source>
</evidence>
<feature type="domain" description="Response regulatory" evidence="3">
    <location>
        <begin position="30"/>
        <end position="144"/>
    </location>
</feature>
<evidence type="ECO:0000259" key="3">
    <source>
        <dbReference type="PROSITE" id="PS50110"/>
    </source>
</evidence>
<dbReference type="AlphaFoldDB" id="A8I1D5"/>
<dbReference type="HOGENOM" id="CLU_000445_69_8_5"/>
<dbReference type="GO" id="GO:0000160">
    <property type="term" value="P:phosphorelay signal transduction system"/>
    <property type="evidence" value="ECO:0007669"/>
    <property type="project" value="InterPro"/>
</dbReference>
<proteinExistence type="predicted"/>
<keyword evidence="5" id="KW-1185">Reference proteome</keyword>
<name>A8I1D5_AZOC5</name>
<dbReference type="InterPro" id="IPR050595">
    <property type="entry name" value="Bact_response_regulator"/>
</dbReference>
<organism evidence="4 5">
    <name type="scientific">Azorhizobium caulinodans (strain ATCC 43989 / DSM 5975 / JCM 20966 / LMG 6465 / NBRC 14845 / NCIMB 13405 / ORS 571)</name>
    <dbReference type="NCBI Taxonomy" id="438753"/>
    <lineage>
        <taxon>Bacteria</taxon>
        <taxon>Pseudomonadati</taxon>
        <taxon>Pseudomonadota</taxon>
        <taxon>Alphaproteobacteria</taxon>
        <taxon>Hyphomicrobiales</taxon>
        <taxon>Xanthobacteraceae</taxon>
        <taxon>Azorhizobium</taxon>
    </lineage>
</organism>